<dbReference type="CDD" id="cd00082">
    <property type="entry name" value="HisKA"/>
    <property type="match status" value="1"/>
</dbReference>
<dbReference type="InterPro" id="IPR050428">
    <property type="entry name" value="TCS_sensor_his_kinase"/>
</dbReference>
<keyword evidence="10 14" id="KW-0067">ATP-binding</keyword>
<dbReference type="InterPro" id="IPR005467">
    <property type="entry name" value="His_kinase_dom"/>
</dbReference>
<evidence type="ECO:0000256" key="5">
    <source>
        <dbReference type="ARBA" id="ARBA00022553"/>
    </source>
</evidence>
<dbReference type="AlphaFoldDB" id="A0A6G8IHL4"/>
<feature type="transmembrane region" description="Helical" evidence="14">
    <location>
        <begin position="40"/>
        <end position="63"/>
    </location>
</feature>
<name>A0A6G8IHL4_9BURK</name>
<protein>
    <recommendedName>
        <fullName evidence="14">Sensor protein</fullName>
        <ecNumber evidence="14">2.7.13.3</ecNumber>
    </recommendedName>
</protein>
<keyword evidence="18" id="KW-1185">Reference proteome</keyword>
<dbReference type="Pfam" id="PF00512">
    <property type="entry name" value="HisKA"/>
    <property type="match status" value="1"/>
</dbReference>
<dbReference type="InterPro" id="IPR003660">
    <property type="entry name" value="HAMP_dom"/>
</dbReference>
<dbReference type="Pfam" id="PF02518">
    <property type="entry name" value="HATPase_c"/>
    <property type="match status" value="1"/>
</dbReference>
<feature type="domain" description="Histidine kinase" evidence="15">
    <location>
        <begin position="254"/>
        <end position="469"/>
    </location>
</feature>
<evidence type="ECO:0000256" key="2">
    <source>
        <dbReference type="ARBA" id="ARBA00004533"/>
    </source>
</evidence>
<evidence type="ECO:0000256" key="6">
    <source>
        <dbReference type="ARBA" id="ARBA00022679"/>
    </source>
</evidence>
<evidence type="ECO:0000256" key="11">
    <source>
        <dbReference type="ARBA" id="ARBA00022989"/>
    </source>
</evidence>
<dbReference type="EC" id="2.7.13.3" evidence="14"/>
<dbReference type="SUPFAM" id="SSF47384">
    <property type="entry name" value="Homodimeric domain of signal transducing histidine kinase"/>
    <property type="match status" value="1"/>
</dbReference>
<dbReference type="SMART" id="SM00387">
    <property type="entry name" value="HATPase_c"/>
    <property type="match status" value="1"/>
</dbReference>
<evidence type="ECO:0000256" key="4">
    <source>
        <dbReference type="ARBA" id="ARBA00022519"/>
    </source>
</evidence>
<dbReference type="InterPro" id="IPR036097">
    <property type="entry name" value="HisK_dim/P_sf"/>
</dbReference>
<evidence type="ECO:0000256" key="1">
    <source>
        <dbReference type="ARBA" id="ARBA00000085"/>
    </source>
</evidence>
<evidence type="ECO:0000256" key="12">
    <source>
        <dbReference type="ARBA" id="ARBA00023012"/>
    </source>
</evidence>
<organism evidence="17 18">
    <name type="scientific">Hydrogenophaga crocea</name>
    <dbReference type="NCBI Taxonomy" id="2716225"/>
    <lineage>
        <taxon>Bacteria</taxon>
        <taxon>Pseudomonadati</taxon>
        <taxon>Pseudomonadota</taxon>
        <taxon>Betaproteobacteria</taxon>
        <taxon>Burkholderiales</taxon>
        <taxon>Comamonadaceae</taxon>
        <taxon>Hydrogenophaga</taxon>
    </lineage>
</organism>
<proteinExistence type="predicted"/>
<dbReference type="GO" id="GO:0000155">
    <property type="term" value="F:phosphorelay sensor kinase activity"/>
    <property type="evidence" value="ECO:0007669"/>
    <property type="project" value="InterPro"/>
</dbReference>
<keyword evidence="12 14" id="KW-0902">Two-component regulatory system</keyword>
<dbReference type="PROSITE" id="PS50109">
    <property type="entry name" value="HIS_KIN"/>
    <property type="match status" value="1"/>
</dbReference>
<dbReference type="SUPFAM" id="SSF55874">
    <property type="entry name" value="ATPase domain of HSP90 chaperone/DNA topoisomerase II/histidine kinase"/>
    <property type="match status" value="1"/>
</dbReference>
<dbReference type="Gene3D" id="3.30.565.10">
    <property type="entry name" value="Histidine kinase-like ATPase, C-terminal domain"/>
    <property type="match status" value="1"/>
</dbReference>
<dbReference type="Gene3D" id="1.10.287.130">
    <property type="match status" value="1"/>
</dbReference>
<dbReference type="Proteomes" id="UP000503162">
    <property type="component" value="Chromosome"/>
</dbReference>
<evidence type="ECO:0000313" key="17">
    <source>
        <dbReference type="EMBL" id="QIM52684.1"/>
    </source>
</evidence>
<dbReference type="InterPro" id="IPR006290">
    <property type="entry name" value="CztS_silS_copS"/>
</dbReference>
<evidence type="ECO:0000256" key="7">
    <source>
        <dbReference type="ARBA" id="ARBA00022692"/>
    </source>
</evidence>
<feature type="domain" description="HAMP" evidence="16">
    <location>
        <begin position="196"/>
        <end position="246"/>
    </location>
</feature>
<dbReference type="InterPro" id="IPR003661">
    <property type="entry name" value="HisK_dim/P_dom"/>
</dbReference>
<keyword evidence="11 14" id="KW-1133">Transmembrane helix</keyword>
<dbReference type="FunFam" id="1.10.287.130:FF:000001">
    <property type="entry name" value="Two-component sensor histidine kinase"/>
    <property type="match status" value="1"/>
</dbReference>
<dbReference type="InterPro" id="IPR003594">
    <property type="entry name" value="HATPase_dom"/>
</dbReference>
<keyword evidence="9 14" id="KW-0418">Kinase</keyword>
<evidence type="ECO:0000256" key="13">
    <source>
        <dbReference type="ARBA" id="ARBA00023136"/>
    </source>
</evidence>
<dbReference type="EMBL" id="CP049989">
    <property type="protein sequence ID" value="QIM52684.1"/>
    <property type="molecule type" value="Genomic_DNA"/>
</dbReference>
<comment type="catalytic activity">
    <reaction evidence="1 14">
        <text>ATP + protein L-histidine = ADP + protein N-phospho-L-histidine.</text>
        <dbReference type="EC" id="2.7.13.3"/>
    </reaction>
</comment>
<gene>
    <name evidence="17" type="ORF">G9Q37_11255</name>
</gene>
<keyword evidence="6 14" id="KW-0808">Transferase</keyword>
<feature type="transmembrane region" description="Helical" evidence="14">
    <location>
        <begin position="170"/>
        <end position="190"/>
    </location>
</feature>
<dbReference type="SMART" id="SM00388">
    <property type="entry name" value="HisKA"/>
    <property type="match status" value="1"/>
</dbReference>
<dbReference type="KEGG" id="hcz:G9Q37_11255"/>
<evidence type="ECO:0000256" key="9">
    <source>
        <dbReference type="ARBA" id="ARBA00022777"/>
    </source>
</evidence>
<keyword evidence="4 14" id="KW-0997">Cell inner membrane</keyword>
<keyword evidence="3 14" id="KW-1003">Cell membrane</keyword>
<dbReference type="GO" id="GO:0005886">
    <property type="term" value="C:plasma membrane"/>
    <property type="evidence" value="ECO:0007669"/>
    <property type="project" value="UniProtKB-SubCell"/>
</dbReference>
<keyword evidence="5" id="KW-0597">Phosphoprotein</keyword>
<accession>A0A6G8IHL4</accession>
<comment type="subcellular location">
    <subcellularLocation>
        <location evidence="2 14">Cell inner membrane</location>
    </subcellularLocation>
</comment>
<dbReference type="PANTHER" id="PTHR45436">
    <property type="entry name" value="SENSOR HISTIDINE KINASE YKOH"/>
    <property type="match status" value="1"/>
</dbReference>
<dbReference type="RefSeq" id="WP_166227286.1">
    <property type="nucleotide sequence ID" value="NZ_CP049989.1"/>
</dbReference>
<evidence type="ECO:0000259" key="16">
    <source>
        <dbReference type="PROSITE" id="PS50885"/>
    </source>
</evidence>
<sequence length="469" mass="50796">MNTQTLNTPLPAAAPAAEGSGAAAPTACVYSIGKRLSLLLALQTIIGLGVLLASIYFATFMLFKSKQEEHLRGYAAVLVDVLKTADAEGGERAMANKLAWLGERQPGTFVQMLRADGTELYRDPSPTFDPQRAPSRELRFAVPRAGGGEPLQGRVVLDCTSDAQHGRRMALLLIGATLAGGAFVAWATFWRVRCSLRPLADLAAQTRAIDASRPNQRLSLPVPIEELQPLIEQFNGLMQRVERTYVQLEGFNADVAHELRTPLANLIGHTEVALSRERSVAELEEVLLSNLEELQRMAGIVNDMLFLAQADRGVKARRGAPVSLAELVRQVVEFHEAPMEEAGLGMDIEGDAMLSVDEPLLKRALSNLLGNAIRYADPGSRLCVRILREGDHGARLWVENTGPEIEAAHLPRLFDRFFRSDASRCELEKPHHGLGLSIVAAIARMHDGAAAAESGGGRTRVGFSVTAPA</sequence>
<evidence type="ECO:0000256" key="8">
    <source>
        <dbReference type="ARBA" id="ARBA00022741"/>
    </source>
</evidence>
<dbReference type="PROSITE" id="PS50885">
    <property type="entry name" value="HAMP"/>
    <property type="match status" value="1"/>
</dbReference>
<dbReference type="PANTHER" id="PTHR45436:SF9">
    <property type="entry name" value="SENSOR PROTEIN"/>
    <property type="match status" value="1"/>
</dbReference>
<evidence type="ECO:0000313" key="18">
    <source>
        <dbReference type="Proteomes" id="UP000503162"/>
    </source>
</evidence>
<dbReference type="GO" id="GO:0005524">
    <property type="term" value="F:ATP binding"/>
    <property type="evidence" value="ECO:0007669"/>
    <property type="project" value="UniProtKB-KW"/>
</dbReference>
<comment type="function">
    <text evidence="14">Member of a two-component regulatory system.</text>
</comment>
<evidence type="ECO:0000259" key="15">
    <source>
        <dbReference type="PROSITE" id="PS50109"/>
    </source>
</evidence>
<keyword evidence="8 14" id="KW-0547">Nucleotide-binding</keyword>
<evidence type="ECO:0000256" key="14">
    <source>
        <dbReference type="RuleBase" id="RU364088"/>
    </source>
</evidence>
<dbReference type="NCBIfam" id="TIGR01386">
    <property type="entry name" value="cztS_silS_copS"/>
    <property type="match status" value="1"/>
</dbReference>
<keyword evidence="13 14" id="KW-0472">Membrane</keyword>
<keyword evidence="7 14" id="KW-0812">Transmembrane</keyword>
<evidence type="ECO:0000256" key="3">
    <source>
        <dbReference type="ARBA" id="ARBA00022475"/>
    </source>
</evidence>
<dbReference type="InterPro" id="IPR036890">
    <property type="entry name" value="HATPase_C_sf"/>
</dbReference>
<reference evidence="17 18" key="1">
    <citation type="submission" date="2020-03" db="EMBL/GenBank/DDBJ databases">
        <title>Hydrogenophaga sp. nov. isolated from cyanobacterial mat.</title>
        <authorList>
            <person name="Thorat V."/>
            <person name="Kirdat K."/>
            <person name="Tiwarekar B."/>
            <person name="Costa E.D."/>
            <person name="Yadav A."/>
        </authorList>
    </citation>
    <scope>NUCLEOTIDE SEQUENCE [LARGE SCALE GENOMIC DNA]</scope>
    <source>
        <strain evidence="17 18">BA0156</strain>
    </source>
</reference>
<evidence type="ECO:0000256" key="10">
    <source>
        <dbReference type="ARBA" id="ARBA00022840"/>
    </source>
</evidence>